<organism evidence="4 5">
    <name type="scientific">Candidatus Accumulibacter phosphatis</name>
    <dbReference type="NCBI Taxonomy" id="327160"/>
    <lineage>
        <taxon>Bacteria</taxon>
        <taxon>Pseudomonadati</taxon>
        <taxon>Pseudomonadota</taxon>
        <taxon>Betaproteobacteria</taxon>
        <taxon>Candidatus Accumulibacter</taxon>
    </lineage>
</organism>
<dbReference type="InterPro" id="IPR025194">
    <property type="entry name" value="RodZ-like_C"/>
</dbReference>
<dbReference type="CDD" id="cd00093">
    <property type="entry name" value="HTH_XRE"/>
    <property type="match status" value="1"/>
</dbReference>
<keyword evidence="2" id="KW-0472">Membrane</keyword>
<dbReference type="InterPro" id="IPR010982">
    <property type="entry name" value="Lambda_DNA-bd_dom_sf"/>
</dbReference>
<gene>
    <name evidence="4" type="primary">rodZ</name>
    <name evidence="4" type="ORF">AW09_001826</name>
</gene>
<protein>
    <submittedName>
        <fullName evidence="4">Cytoskeleton protein RodZ</fullName>
    </submittedName>
</protein>
<evidence type="ECO:0000256" key="2">
    <source>
        <dbReference type="SAM" id="Phobius"/>
    </source>
</evidence>
<dbReference type="PANTHER" id="PTHR34475:SF1">
    <property type="entry name" value="CYTOSKELETON PROTEIN RODZ"/>
    <property type="match status" value="1"/>
</dbReference>
<dbReference type="InterPro" id="IPR001387">
    <property type="entry name" value="Cro/C1-type_HTH"/>
</dbReference>
<evidence type="ECO:0000313" key="5">
    <source>
        <dbReference type="Proteomes" id="UP000020077"/>
    </source>
</evidence>
<dbReference type="SUPFAM" id="SSF47413">
    <property type="entry name" value="lambda repressor-like DNA-binding domains"/>
    <property type="match status" value="1"/>
</dbReference>
<proteinExistence type="predicted"/>
<name>A0A080LWA6_9PROT</name>
<feature type="domain" description="Cytoskeleton protein RodZ-like C-terminal" evidence="3">
    <location>
        <begin position="220"/>
        <end position="291"/>
    </location>
</feature>
<evidence type="ECO:0000259" key="3">
    <source>
        <dbReference type="Pfam" id="PF13464"/>
    </source>
</evidence>
<dbReference type="Pfam" id="PF13413">
    <property type="entry name" value="HTH_25"/>
    <property type="match status" value="1"/>
</dbReference>
<evidence type="ECO:0000256" key="1">
    <source>
        <dbReference type="SAM" id="MobiDB-lite"/>
    </source>
</evidence>
<dbReference type="Gene3D" id="1.10.260.40">
    <property type="entry name" value="lambda repressor-like DNA-binding domains"/>
    <property type="match status" value="1"/>
</dbReference>
<dbReference type="PANTHER" id="PTHR34475">
    <property type="match status" value="1"/>
</dbReference>
<dbReference type="GO" id="GO:0003677">
    <property type="term" value="F:DNA binding"/>
    <property type="evidence" value="ECO:0007669"/>
    <property type="project" value="InterPro"/>
</dbReference>
<keyword evidence="2" id="KW-0812">Transmembrane</keyword>
<dbReference type="InterPro" id="IPR050400">
    <property type="entry name" value="Bact_Cytoskel_RodZ"/>
</dbReference>
<dbReference type="Proteomes" id="UP000020077">
    <property type="component" value="Unassembled WGS sequence"/>
</dbReference>
<keyword evidence="2" id="KW-1133">Transmembrane helix</keyword>
<feature type="transmembrane region" description="Helical" evidence="2">
    <location>
        <begin position="140"/>
        <end position="160"/>
    </location>
</feature>
<dbReference type="Pfam" id="PF13464">
    <property type="entry name" value="RodZ_C"/>
    <property type="match status" value="1"/>
</dbReference>
<dbReference type="AlphaFoldDB" id="A0A080LWA6"/>
<comment type="caution">
    <text evidence="4">The sequence shown here is derived from an EMBL/GenBank/DDBJ whole genome shotgun (WGS) entry which is preliminary data.</text>
</comment>
<dbReference type="EMBL" id="JDVG02000314">
    <property type="protein sequence ID" value="KFB72958.1"/>
    <property type="molecule type" value="Genomic_DNA"/>
</dbReference>
<reference evidence="4 5" key="1">
    <citation type="submission" date="2014-02" db="EMBL/GenBank/DDBJ databases">
        <title>Expanding our view of genomic diversity in Candidatus Accumulibacter clades.</title>
        <authorList>
            <person name="Skennerton C.T."/>
            <person name="Barr J.J."/>
            <person name="Slater F.R."/>
            <person name="Bond P.L."/>
            <person name="Tyson G.W."/>
        </authorList>
    </citation>
    <scope>NUCLEOTIDE SEQUENCE [LARGE SCALE GENOMIC DNA]</scope>
    <source>
        <strain evidence="5">BA-91</strain>
    </source>
</reference>
<evidence type="ECO:0000313" key="4">
    <source>
        <dbReference type="EMBL" id="KFB72958.1"/>
    </source>
</evidence>
<sequence>MSEPSRFPTPAAPELPVAEPSREQGESGEVLAPVSGSVGQQLRSAREARNMSLAEVAQSLKLGPRQVAAIEAEDWASLPGNTMIRGFVRNYARLLNLDADVLMHGLDAAQLQQKAQLEVSAGTTASLPNTSSRRVQRRDYLAVLAGLLLLGLAVLAYFYAPADFWQGKLTALLARDAPVQQPAATTLAPPPAAAGESVTVLSTPNATVLADAPGSGLGLRLSFAQPAWVEVRDGRNQIIFAELSPAGSKREVVGQPPYSLVVGNATQVTVEYQGRMIELSPRSKGDVARLTVE</sequence>
<feature type="region of interest" description="Disordered" evidence="1">
    <location>
        <begin position="1"/>
        <end position="38"/>
    </location>
</feature>
<accession>A0A080LWA6</accession>